<dbReference type="AlphaFoldDB" id="A0ABD2ZI28"/>
<name>A0ABD2ZI28_9GENT</name>
<comment type="similarity">
    <text evidence="1">Belongs to the ATG10 family.</text>
</comment>
<evidence type="ECO:0000313" key="8">
    <source>
        <dbReference type="Proteomes" id="UP001630127"/>
    </source>
</evidence>
<evidence type="ECO:0000256" key="1">
    <source>
        <dbReference type="ARBA" id="ARBA00005696"/>
    </source>
</evidence>
<evidence type="ECO:0000256" key="3">
    <source>
        <dbReference type="ARBA" id="ARBA00022679"/>
    </source>
</evidence>
<dbReference type="Proteomes" id="UP001630127">
    <property type="component" value="Unassembled WGS sequence"/>
</dbReference>
<evidence type="ECO:0000313" key="7">
    <source>
        <dbReference type="EMBL" id="KAL3517905.1"/>
    </source>
</evidence>
<dbReference type="InterPro" id="IPR007135">
    <property type="entry name" value="Atg3/Atg10"/>
</dbReference>
<keyword evidence="5" id="KW-0072">Autophagy</keyword>
<evidence type="ECO:0000256" key="6">
    <source>
        <dbReference type="ARBA" id="ARBA00029833"/>
    </source>
</evidence>
<keyword evidence="8" id="KW-1185">Reference proteome</keyword>
<dbReference type="GO" id="GO:0016740">
    <property type="term" value="F:transferase activity"/>
    <property type="evidence" value="ECO:0007669"/>
    <property type="project" value="UniProtKB-KW"/>
</dbReference>
<comment type="caution">
    <text evidence="7">The sequence shown here is derived from an EMBL/GenBank/DDBJ whole genome shotgun (WGS) entry which is preliminary data.</text>
</comment>
<gene>
    <name evidence="7" type="ORF">ACH5RR_020494</name>
</gene>
<dbReference type="PANTHER" id="PTHR14957:SF1">
    <property type="entry name" value="UBIQUITIN-LIKE-CONJUGATING ENZYME ATG10"/>
    <property type="match status" value="1"/>
</dbReference>
<sequence length="242" mass="27373">MTTSSKNQRKIYKSSWDGTLSRDEFQVAATSFAERWNKFNSALPQFSWVARPNPPYLPPTSQAEGYLAVENVIMSRTDEESCGGGDYEEGKEVTSCSDEDGFVDIATLAQNHDHASHHYDFHVVYSTSYRVPVLYFRAYHSDGQVLILDDVEKSIPVNSAKLLMESKWTFITQEDHPYLNRPWYTLHPCGTSEWMKLLFNNELGVAEGGVVVAKYLVSWFSVVGQVFGLKIPFGMLVSFGEL</sequence>
<keyword evidence="3" id="KW-0808">Transferase</keyword>
<dbReference type="PANTHER" id="PTHR14957">
    <property type="entry name" value="UBIQUITIN-LIKE-CONJUGATING ENZYME ATG10"/>
    <property type="match status" value="1"/>
</dbReference>
<evidence type="ECO:0000256" key="2">
    <source>
        <dbReference type="ARBA" id="ARBA00021099"/>
    </source>
</evidence>
<dbReference type="GO" id="GO:0006914">
    <property type="term" value="P:autophagy"/>
    <property type="evidence" value="ECO:0007669"/>
    <property type="project" value="UniProtKB-KW"/>
</dbReference>
<dbReference type="Gene3D" id="3.30.1460.50">
    <property type="match status" value="1"/>
</dbReference>
<protein>
    <recommendedName>
        <fullName evidence="2">Ubiquitin-like-conjugating enzyme ATG10</fullName>
    </recommendedName>
    <alternativeName>
        <fullName evidence="6">Autophagy-related protein 10</fullName>
    </alternativeName>
</protein>
<keyword evidence="4" id="KW-0833">Ubl conjugation pathway</keyword>
<organism evidence="7 8">
    <name type="scientific">Cinchona calisaya</name>
    <dbReference type="NCBI Taxonomy" id="153742"/>
    <lineage>
        <taxon>Eukaryota</taxon>
        <taxon>Viridiplantae</taxon>
        <taxon>Streptophyta</taxon>
        <taxon>Embryophyta</taxon>
        <taxon>Tracheophyta</taxon>
        <taxon>Spermatophyta</taxon>
        <taxon>Magnoliopsida</taxon>
        <taxon>eudicotyledons</taxon>
        <taxon>Gunneridae</taxon>
        <taxon>Pentapetalae</taxon>
        <taxon>asterids</taxon>
        <taxon>lamiids</taxon>
        <taxon>Gentianales</taxon>
        <taxon>Rubiaceae</taxon>
        <taxon>Cinchonoideae</taxon>
        <taxon>Cinchoneae</taxon>
        <taxon>Cinchona</taxon>
    </lineage>
</organism>
<evidence type="ECO:0000256" key="5">
    <source>
        <dbReference type="ARBA" id="ARBA00023006"/>
    </source>
</evidence>
<evidence type="ECO:0000256" key="4">
    <source>
        <dbReference type="ARBA" id="ARBA00022786"/>
    </source>
</evidence>
<dbReference type="Pfam" id="PF03987">
    <property type="entry name" value="Autophagy_act_C"/>
    <property type="match status" value="1"/>
</dbReference>
<dbReference type="EMBL" id="JBJUIK010000009">
    <property type="protein sequence ID" value="KAL3517905.1"/>
    <property type="molecule type" value="Genomic_DNA"/>
</dbReference>
<accession>A0ABD2ZI28</accession>
<reference evidence="7 8" key="1">
    <citation type="submission" date="2024-11" db="EMBL/GenBank/DDBJ databases">
        <title>A near-complete genome assembly of Cinchona calisaya.</title>
        <authorList>
            <person name="Lian D.C."/>
            <person name="Zhao X.W."/>
            <person name="Wei L."/>
        </authorList>
    </citation>
    <scope>NUCLEOTIDE SEQUENCE [LARGE SCALE GENOMIC DNA]</scope>
    <source>
        <tissue evidence="7">Nenye</tissue>
    </source>
</reference>
<proteinExistence type="inferred from homology"/>